<keyword evidence="2" id="KW-0238">DNA-binding</keyword>
<dbReference type="InterPro" id="IPR050204">
    <property type="entry name" value="AraC_XylS_family_regulators"/>
</dbReference>
<evidence type="ECO:0000256" key="2">
    <source>
        <dbReference type="ARBA" id="ARBA00023125"/>
    </source>
</evidence>
<keyword evidence="1" id="KW-0805">Transcription regulation</keyword>
<evidence type="ECO:0000313" key="5">
    <source>
        <dbReference type="EMBL" id="ABL69585.1"/>
    </source>
</evidence>
<organism evidence="5 6">
    <name type="scientific">Paracoccus denitrificans (strain Pd 1222)</name>
    <dbReference type="NCBI Taxonomy" id="318586"/>
    <lineage>
        <taxon>Bacteria</taxon>
        <taxon>Pseudomonadati</taxon>
        <taxon>Pseudomonadota</taxon>
        <taxon>Alphaproteobacteria</taxon>
        <taxon>Rhodobacterales</taxon>
        <taxon>Paracoccaceae</taxon>
        <taxon>Paracoccus</taxon>
    </lineage>
</organism>
<evidence type="ECO:0000256" key="3">
    <source>
        <dbReference type="ARBA" id="ARBA00023163"/>
    </source>
</evidence>
<name>A1B241_PARDP</name>
<proteinExistence type="predicted"/>
<dbReference type="PROSITE" id="PS01124">
    <property type="entry name" value="HTH_ARAC_FAMILY_2"/>
    <property type="match status" value="1"/>
</dbReference>
<dbReference type="InterPro" id="IPR009057">
    <property type="entry name" value="Homeodomain-like_sf"/>
</dbReference>
<dbReference type="eggNOG" id="COG4977">
    <property type="taxonomic scope" value="Bacteria"/>
</dbReference>
<dbReference type="EnsemblBacteria" id="ABL69585">
    <property type="protein sequence ID" value="ABL69585"/>
    <property type="gene ID" value="Pden_1485"/>
</dbReference>
<dbReference type="SMART" id="SM00342">
    <property type="entry name" value="HTH_ARAC"/>
    <property type="match status" value="1"/>
</dbReference>
<dbReference type="InterPro" id="IPR018060">
    <property type="entry name" value="HTH_AraC"/>
</dbReference>
<dbReference type="Gene3D" id="1.10.10.60">
    <property type="entry name" value="Homeodomain-like"/>
    <property type="match status" value="1"/>
</dbReference>
<dbReference type="InterPro" id="IPR018062">
    <property type="entry name" value="HTH_AraC-typ_CS"/>
</dbReference>
<feature type="domain" description="HTH araC/xylS-type" evidence="4">
    <location>
        <begin position="203"/>
        <end position="301"/>
    </location>
</feature>
<reference evidence="6" key="1">
    <citation type="submission" date="2006-12" db="EMBL/GenBank/DDBJ databases">
        <title>Complete sequence of chromosome 1 of Paracoccus denitrificans PD1222.</title>
        <authorList>
            <person name="Copeland A."/>
            <person name="Lucas S."/>
            <person name="Lapidus A."/>
            <person name="Barry K."/>
            <person name="Detter J.C."/>
            <person name="Glavina del Rio T."/>
            <person name="Hammon N."/>
            <person name="Israni S."/>
            <person name="Dalin E."/>
            <person name="Tice H."/>
            <person name="Pitluck S."/>
            <person name="Munk A.C."/>
            <person name="Brettin T."/>
            <person name="Bruce D."/>
            <person name="Han C."/>
            <person name="Tapia R."/>
            <person name="Gilna P."/>
            <person name="Schmutz J."/>
            <person name="Larimer F."/>
            <person name="Land M."/>
            <person name="Hauser L."/>
            <person name="Kyrpides N."/>
            <person name="Lykidis A."/>
            <person name="Spiro S."/>
            <person name="Richardson D.J."/>
            <person name="Moir J.W.B."/>
            <person name="Ferguson S.J."/>
            <person name="van Spanning R.J.M."/>
            <person name="Richardson P."/>
        </authorList>
    </citation>
    <scope>NUCLEOTIDE SEQUENCE [LARGE SCALE GENOMIC DNA]</scope>
    <source>
        <strain evidence="6">Pd 1222</strain>
    </source>
</reference>
<dbReference type="AlphaFoldDB" id="A1B241"/>
<dbReference type="Proteomes" id="UP000000361">
    <property type="component" value="Chromosome 1"/>
</dbReference>
<dbReference type="STRING" id="318586.Pden_1485"/>
<evidence type="ECO:0000256" key="1">
    <source>
        <dbReference type="ARBA" id="ARBA00023015"/>
    </source>
</evidence>
<evidence type="ECO:0000313" key="6">
    <source>
        <dbReference type="Proteomes" id="UP000000361"/>
    </source>
</evidence>
<dbReference type="PROSITE" id="PS00041">
    <property type="entry name" value="HTH_ARAC_FAMILY_1"/>
    <property type="match status" value="1"/>
</dbReference>
<protein>
    <submittedName>
        <fullName evidence="5">Transcriptional regulator, AraC family</fullName>
    </submittedName>
</protein>
<dbReference type="GO" id="GO:0043565">
    <property type="term" value="F:sequence-specific DNA binding"/>
    <property type="evidence" value="ECO:0007669"/>
    <property type="project" value="InterPro"/>
</dbReference>
<accession>A1B241</accession>
<gene>
    <name evidence="5" type="ordered locus">Pden_1485</name>
</gene>
<keyword evidence="3" id="KW-0804">Transcription</keyword>
<dbReference type="Pfam" id="PF12833">
    <property type="entry name" value="HTH_18"/>
    <property type="match status" value="1"/>
</dbReference>
<keyword evidence="6" id="KW-1185">Reference proteome</keyword>
<sequence length="306" mass="34115">MMLIEPHRFTPYEAGRTTSVTLPGQHRSTHVDVLRISPGLVLAHSHFSSAQRHSGDIRRPEDQVILTFNFSGRMLLVDPRGHAHEISGGQAWLIRSGGMQLKRIVEKGEGCSNLVIALNASRLSPALANMLGHNLPGPMRVRRLNLPVPGRAMLTALLDQRTDPAAILRKEGQCLALLGHALEEVAAHPQQGSETRNPCLLVERISALLCERLAEPITMTEIEHEFGLSSVTLNQLFRTRTRETVFEHLRRLRIEAAERLIRQTDRSFTEIAADCGFSDASHLSNVFRKRFGTTASAWRRAGKQNQ</sequence>
<dbReference type="SUPFAM" id="SSF46689">
    <property type="entry name" value="Homeodomain-like"/>
    <property type="match status" value="1"/>
</dbReference>
<dbReference type="KEGG" id="pde:Pden_1485"/>
<dbReference type="PANTHER" id="PTHR46796">
    <property type="entry name" value="HTH-TYPE TRANSCRIPTIONAL ACTIVATOR RHAS-RELATED"/>
    <property type="match status" value="1"/>
</dbReference>
<dbReference type="GO" id="GO:0003700">
    <property type="term" value="F:DNA-binding transcription factor activity"/>
    <property type="evidence" value="ECO:0007669"/>
    <property type="project" value="InterPro"/>
</dbReference>
<dbReference type="EMBL" id="CP000489">
    <property type="protein sequence ID" value="ABL69585.1"/>
    <property type="molecule type" value="Genomic_DNA"/>
</dbReference>
<dbReference type="OrthoDB" id="9793400at2"/>
<dbReference type="HOGENOM" id="CLU_902082_0_0_5"/>
<evidence type="ECO:0000259" key="4">
    <source>
        <dbReference type="PROSITE" id="PS01124"/>
    </source>
</evidence>